<keyword evidence="2" id="KW-1185">Reference proteome</keyword>
<dbReference type="Proteomes" id="UP000805649">
    <property type="component" value="Unassembled WGS sequence"/>
</dbReference>
<name>A0ACC3Z9X0_COLTU</name>
<proteinExistence type="predicted"/>
<comment type="caution">
    <text evidence="1">The sequence shown here is derived from an EMBL/GenBank/DDBJ whole genome shotgun (WGS) entry which is preliminary data.</text>
</comment>
<evidence type="ECO:0000313" key="1">
    <source>
        <dbReference type="EMBL" id="KAL0940800.1"/>
    </source>
</evidence>
<organism evidence="1 2">
    <name type="scientific">Colletotrichum truncatum</name>
    <name type="common">Anthracnose fungus</name>
    <name type="synonym">Colletotrichum capsici</name>
    <dbReference type="NCBI Taxonomy" id="5467"/>
    <lineage>
        <taxon>Eukaryota</taxon>
        <taxon>Fungi</taxon>
        <taxon>Dikarya</taxon>
        <taxon>Ascomycota</taxon>
        <taxon>Pezizomycotina</taxon>
        <taxon>Sordariomycetes</taxon>
        <taxon>Hypocreomycetidae</taxon>
        <taxon>Glomerellales</taxon>
        <taxon>Glomerellaceae</taxon>
        <taxon>Colletotrichum</taxon>
        <taxon>Colletotrichum truncatum species complex</taxon>
    </lineage>
</organism>
<evidence type="ECO:0000313" key="2">
    <source>
        <dbReference type="Proteomes" id="UP000805649"/>
    </source>
</evidence>
<reference evidence="1 2" key="1">
    <citation type="journal article" date="2020" name="Phytopathology">
        <title>Genome Sequence Resources of Colletotrichum truncatum, C. plurivorum, C. musicola, and C. sojae: Four Species Pathogenic to Soybean (Glycine max).</title>
        <authorList>
            <person name="Rogerio F."/>
            <person name="Boufleur T.R."/>
            <person name="Ciampi-Guillardi M."/>
            <person name="Sukno S.A."/>
            <person name="Thon M.R."/>
            <person name="Massola Junior N.S."/>
            <person name="Baroncelli R."/>
        </authorList>
    </citation>
    <scope>NUCLEOTIDE SEQUENCE [LARGE SCALE GENOMIC DNA]</scope>
    <source>
        <strain evidence="1 2">CMES1059</strain>
    </source>
</reference>
<accession>A0ACC3Z9X0</accession>
<sequence>MLQRQVPRVSACAATHLLCIRALRREATRLLYPANYYIVTLNFPIEILADLDFLRVSSRAIAKMQPQYRQYTAHAGAPQVPQRAPHAPNQRRGGIGPIMPPGHHQQTAMNQAAMAQHHPSGQALTSELAKRRSRKPTDKTLPDGVEDCIIDAEVAQRYKGLRDFERRLDATMTRKRLDVVEAVGRNAKRYKTLRIWISNTVEDQAWQGSGLSVDSFDFTPSAEPSYRVKIEGRLLEDGEDEPSDDQTLSRVDGDSGPGSRRQSSATTPHKYRLSHFLKALNVDFDRSRSRAASDQTVEWKKQPAQNAAAGTDFDEFTFKRSGDENMNITINLHRQEDPERYLLSTELADIVDMAEASRQEAVLAVWEYIKMMGLQEDEEKRNFRCDELLRKIVNGNEVGMIPNLNDYIQPHLRPQPPVNLPYTVRVDEEFHKDPQPTIYDVRVAVDDPLRSKLLPFMTNPAYATALKEVALMDEQLATVVSAIASSKAKHSFFTSLSQDPTNFVRNWISSQKRDLEVIMGEATRGGGEDATGDDWRRGGKDSVWASSNARESVSVMLAKQPTQSSR</sequence>
<protein>
    <submittedName>
        <fullName evidence="1">SWI/SNF and RSC complexes subunit ssr3</fullName>
    </submittedName>
</protein>
<dbReference type="EMBL" id="VUJX02000002">
    <property type="protein sequence ID" value="KAL0940800.1"/>
    <property type="molecule type" value="Genomic_DNA"/>
</dbReference>
<gene>
    <name evidence="1" type="ORF">CTRU02_203563</name>
</gene>